<dbReference type="GO" id="GO:0009253">
    <property type="term" value="P:peptidoglycan catabolic process"/>
    <property type="evidence" value="ECO:0007669"/>
    <property type="project" value="InterPro"/>
</dbReference>
<evidence type="ECO:0000256" key="1">
    <source>
        <dbReference type="ARBA" id="ARBA00001561"/>
    </source>
</evidence>
<sequence>MTMTEDLKLDRRGWLCPQPGVRHIRSPNQDRRPLLENISLLVIHNISLPPNQFGGPHVQQLFTNTLNPQDHPFFAEIADLRVSAHFFIGRNGRIIQFVSTDRRAWHAGVSRFDGRDRCNDFSIGIELEGTDFTPFTDEQYLQLAALTTVLRNRYTLKAVRGHEHIAPKRKTDPGPYFDWHWYKRLTGWDWRQMPEGIASQRLVAV</sequence>
<reference evidence="14 15" key="1">
    <citation type="submission" date="2019-02" db="EMBL/GenBank/DDBJ databases">
        <title>Genomic Encyclopedia of Type Strains, Phase IV (KMG-IV): sequencing the most valuable type-strain genomes for metagenomic binning, comparative biology and taxonomic classification.</title>
        <authorList>
            <person name="Goeker M."/>
        </authorList>
    </citation>
    <scope>NUCLEOTIDE SEQUENCE [LARGE SCALE GENOMIC DNA]</scope>
    <source>
        <strain evidence="14 15">DSM 23814</strain>
    </source>
</reference>
<dbReference type="InterPro" id="IPR002502">
    <property type="entry name" value="Amidase_domain"/>
</dbReference>
<keyword evidence="10" id="KW-0961">Cell wall biogenesis/degradation</keyword>
<dbReference type="GO" id="GO:0009254">
    <property type="term" value="P:peptidoglycan turnover"/>
    <property type="evidence" value="ECO:0007669"/>
    <property type="project" value="TreeGrafter"/>
</dbReference>
<evidence type="ECO:0000313" key="14">
    <source>
        <dbReference type="EMBL" id="RZT94723.1"/>
    </source>
</evidence>
<comment type="catalytic activity">
    <reaction evidence="1">
        <text>Hydrolyzes the link between N-acetylmuramoyl residues and L-amino acid residues in certain cell-wall glycopeptides.</text>
        <dbReference type="EC" id="3.5.1.28"/>
    </reaction>
</comment>
<keyword evidence="7" id="KW-0479">Metal-binding</keyword>
<dbReference type="EMBL" id="SHKO01000002">
    <property type="protein sequence ID" value="RZT94723.1"/>
    <property type="molecule type" value="Genomic_DNA"/>
</dbReference>
<comment type="similarity">
    <text evidence="4">Belongs to the N-acetylmuramoyl-L-alanine amidase 2 family.</text>
</comment>
<dbReference type="Proteomes" id="UP000293398">
    <property type="component" value="Unassembled WGS sequence"/>
</dbReference>
<name>A0A4Q7VFF9_9BURK</name>
<evidence type="ECO:0000256" key="5">
    <source>
        <dbReference type="ARBA" id="ARBA00011901"/>
    </source>
</evidence>
<dbReference type="Pfam" id="PF01510">
    <property type="entry name" value="Amidase_2"/>
    <property type="match status" value="1"/>
</dbReference>
<protein>
    <recommendedName>
        <fullName evidence="11">1,6-anhydro-N-acetylmuramyl-L-alanine amidase AmpD</fullName>
        <ecNumber evidence="5">3.5.1.28</ecNumber>
    </recommendedName>
    <alternativeName>
        <fullName evidence="12">N-acetylmuramoyl-L-alanine amidase</fullName>
    </alternativeName>
</protein>
<comment type="cofactor">
    <cofactor evidence="2">
        <name>Zn(2+)</name>
        <dbReference type="ChEBI" id="CHEBI:29105"/>
    </cofactor>
</comment>
<dbReference type="GO" id="GO:0046872">
    <property type="term" value="F:metal ion binding"/>
    <property type="evidence" value="ECO:0007669"/>
    <property type="project" value="UniProtKB-KW"/>
</dbReference>
<evidence type="ECO:0000256" key="10">
    <source>
        <dbReference type="ARBA" id="ARBA00023316"/>
    </source>
</evidence>
<dbReference type="InterPro" id="IPR051206">
    <property type="entry name" value="NAMLAA_amidase_2"/>
</dbReference>
<evidence type="ECO:0000256" key="2">
    <source>
        <dbReference type="ARBA" id="ARBA00001947"/>
    </source>
</evidence>
<evidence type="ECO:0000256" key="3">
    <source>
        <dbReference type="ARBA" id="ARBA00004496"/>
    </source>
</evidence>
<evidence type="ECO:0000256" key="7">
    <source>
        <dbReference type="ARBA" id="ARBA00022723"/>
    </source>
</evidence>
<comment type="subcellular location">
    <subcellularLocation>
        <location evidence="3">Cytoplasm</location>
    </subcellularLocation>
</comment>
<dbReference type="InterPro" id="IPR036505">
    <property type="entry name" value="Amidase/PGRP_sf"/>
</dbReference>
<dbReference type="GO" id="GO:0005737">
    <property type="term" value="C:cytoplasm"/>
    <property type="evidence" value="ECO:0007669"/>
    <property type="project" value="UniProtKB-SubCell"/>
</dbReference>
<dbReference type="NCBIfam" id="NF008758">
    <property type="entry name" value="PRK11789.1"/>
    <property type="match status" value="1"/>
</dbReference>
<dbReference type="PANTHER" id="PTHR30417:SF4">
    <property type="entry name" value="1,6-ANHYDRO-N-ACETYLMURAMYL-L-ALANINE AMIDASE AMPD"/>
    <property type="match status" value="1"/>
</dbReference>
<evidence type="ECO:0000256" key="6">
    <source>
        <dbReference type="ARBA" id="ARBA00022490"/>
    </source>
</evidence>
<evidence type="ECO:0000256" key="9">
    <source>
        <dbReference type="ARBA" id="ARBA00022833"/>
    </source>
</evidence>
<dbReference type="CDD" id="cd06583">
    <property type="entry name" value="PGRP"/>
    <property type="match status" value="1"/>
</dbReference>
<organism evidence="14 15">
    <name type="scientific">Advenella incenata</name>
    <dbReference type="NCBI Taxonomy" id="267800"/>
    <lineage>
        <taxon>Bacteria</taxon>
        <taxon>Pseudomonadati</taxon>
        <taxon>Pseudomonadota</taxon>
        <taxon>Betaproteobacteria</taxon>
        <taxon>Burkholderiales</taxon>
        <taxon>Alcaligenaceae</taxon>
    </lineage>
</organism>
<gene>
    <name evidence="14" type="ORF">EV681_3148</name>
</gene>
<keyword evidence="15" id="KW-1185">Reference proteome</keyword>
<dbReference type="EC" id="3.5.1.28" evidence="5"/>
<dbReference type="PANTHER" id="PTHR30417">
    <property type="entry name" value="N-ACETYLMURAMOYL-L-ALANINE AMIDASE AMID"/>
    <property type="match status" value="1"/>
</dbReference>
<dbReference type="GO" id="GO:0008745">
    <property type="term" value="F:N-acetylmuramoyl-L-alanine amidase activity"/>
    <property type="evidence" value="ECO:0007669"/>
    <property type="project" value="UniProtKB-EC"/>
</dbReference>
<dbReference type="AlphaFoldDB" id="A0A4Q7VFF9"/>
<evidence type="ECO:0000313" key="15">
    <source>
        <dbReference type="Proteomes" id="UP000293398"/>
    </source>
</evidence>
<accession>A0A4Q7VFF9</accession>
<feature type="domain" description="N-acetylmuramoyl-L-alanine amidase" evidence="13">
    <location>
        <begin position="26"/>
        <end position="174"/>
    </location>
</feature>
<proteinExistence type="inferred from homology"/>
<evidence type="ECO:0000259" key="13">
    <source>
        <dbReference type="SMART" id="SM00644"/>
    </source>
</evidence>
<evidence type="ECO:0000256" key="12">
    <source>
        <dbReference type="ARBA" id="ARBA00042615"/>
    </source>
</evidence>
<keyword evidence="8" id="KW-0378">Hydrolase</keyword>
<evidence type="ECO:0000256" key="4">
    <source>
        <dbReference type="ARBA" id="ARBA00007553"/>
    </source>
</evidence>
<keyword evidence="6" id="KW-0963">Cytoplasm</keyword>
<comment type="caution">
    <text evidence="14">The sequence shown here is derived from an EMBL/GenBank/DDBJ whole genome shotgun (WGS) entry which is preliminary data.</text>
</comment>
<dbReference type="SUPFAM" id="SSF55846">
    <property type="entry name" value="N-acetylmuramoyl-L-alanine amidase-like"/>
    <property type="match status" value="1"/>
</dbReference>
<keyword evidence="9" id="KW-0862">Zinc</keyword>
<dbReference type="SMART" id="SM00644">
    <property type="entry name" value="Ami_2"/>
    <property type="match status" value="1"/>
</dbReference>
<evidence type="ECO:0000256" key="8">
    <source>
        <dbReference type="ARBA" id="ARBA00022801"/>
    </source>
</evidence>
<evidence type="ECO:0000256" key="11">
    <source>
        <dbReference type="ARBA" id="ARBA00039257"/>
    </source>
</evidence>
<dbReference type="GO" id="GO:0071555">
    <property type="term" value="P:cell wall organization"/>
    <property type="evidence" value="ECO:0007669"/>
    <property type="project" value="UniProtKB-KW"/>
</dbReference>
<dbReference type="Gene3D" id="3.40.80.10">
    <property type="entry name" value="Peptidoglycan recognition protein-like"/>
    <property type="match status" value="1"/>
</dbReference>